<evidence type="ECO:0000313" key="2">
    <source>
        <dbReference type="EMBL" id="KAJ1108159.1"/>
    </source>
</evidence>
<sequence length="77" mass="8615">MESPDSRRPRRSSGLLLNASPRTTEAQVLREALGRLSGVTRSITANIQCINGSLERILMDKADVEELERILMKFTSK</sequence>
<dbReference type="Proteomes" id="UP001066276">
    <property type="component" value="Chromosome 9"/>
</dbReference>
<dbReference type="AlphaFoldDB" id="A0AAV7MYR6"/>
<evidence type="ECO:0000256" key="1">
    <source>
        <dbReference type="SAM" id="MobiDB-lite"/>
    </source>
</evidence>
<protein>
    <submittedName>
        <fullName evidence="2">Uncharacterized protein</fullName>
    </submittedName>
</protein>
<keyword evidence="3" id="KW-1185">Reference proteome</keyword>
<accession>A0AAV7MYR6</accession>
<comment type="caution">
    <text evidence="2">The sequence shown here is derived from an EMBL/GenBank/DDBJ whole genome shotgun (WGS) entry which is preliminary data.</text>
</comment>
<dbReference type="EMBL" id="JANPWB010000013">
    <property type="protein sequence ID" value="KAJ1108159.1"/>
    <property type="molecule type" value="Genomic_DNA"/>
</dbReference>
<name>A0AAV7MYR6_PLEWA</name>
<evidence type="ECO:0000313" key="3">
    <source>
        <dbReference type="Proteomes" id="UP001066276"/>
    </source>
</evidence>
<organism evidence="2 3">
    <name type="scientific">Pleurodeles waltl</name>
    <name type="common">Iberian ribbed newt</name>
    <dbReference type="NCBI Taxonomy" id="8319"/>
    <lineage>
        <taxon>Eukaryota</taxon>
        <taxon>Metazoa</taxon>
        <taxon>Chordata</taxon>
        <taxon>Craniata</taxon>
        <taxon>Vertebrata</taxon>
        <taxon>Euteleostomi</taxon>
        <taxon>Amphibia</taxon>
        <taxon>Batrachia</taxon>
        <taxon>Caudata</taxon>
        <taxon>Salamandroidea</taxon>
        <taxon>Salamandridae</taxon>
        <taxon>Pleurodelinae</taxon>
        <taxon>Pleurodeles</taxon>
    </lineage>
</organism>
<gene>
    <name evidence="2" type="ORF">NDU88_005541</name>
</gene>
<reference evidence="2" key="1">
    <citation type="journal article" date="2022" name="bioRxiv">
        <title>Sequencing and chromosome-scale assembly of the giantPleurodeles waltlgenome.</title>
        <authorList>
            <person name="Brown T."/>
            <person name="Elewa A."/>
            <person name="Iarovenko S."/>
            <person name="Subramanian E."/>
            <person name="Araus A.J."/>
            <person name="Petzold A."/>
            <person name="Susuki M."/>
            <person name="Suzuki K.-i.T."/>
            <person name="Hayashi T."/>
            <person name="Toyoda A."/>
            <person name="Oliveira C."/>
            <person name="Osipova E."/>
            <person name="Leigh N.D."/>
            <person name="Simon A."/>
            <person name="Yun M.H."/>
        </authorList>
    </citation>
    <scope>NUCLEOTIDE SEQUENCE</scope>
    <source>
        <strain evidence="2">20211129_DDA</strain>
        <tissue evidence="2">Liver</tissue>
    </source>
</reference>
<proteinExistence type="predicted"/>
<feature type="region of interest" description="Disordered" evidence="1">
    <location>
        <begin position="1"/>
        <end position="20"/>
    </location>
</feature>